<dbReference type="FunFam" id="1.50.10.20:FF:000002">
    <property type="entry name" value="Terpene cyclase/mutase family member"/>
    <property type="match status" value="1"/>
</dbReference>
<sequence length="547" mass="62228">MSRFDLKNEDGGWGLHIEGHSTMFCTAFNYICMRILGEGPDGGQDNACARARSWIRDHGGVTHIPSWGKTWLSILGVFDWSGCNPMPPEFWILPSFLPMHPAKMWCYCRLTYMPMSYLYGKMFVAQITPLILQLREELYTGPYEKVNWMKARHLCAKEDLYYPHPLIQDLIWDSLYIFTEPLLTRWPFNKLVREKALQVTMKHIHYEDENSRYITMGSVEKALCMLACWVEDPKGDAFKKHLARVPDYLWISEDGMTMQSFGSQEWDADFAVQALLATNLIEEIGPALAKGHDFIKKSQVRDNPSGNFKSMHRHISKGSWTFSDQDHGWGVSDCTADGLKSKSGGVTSWEPAGAQKWLEVLNPTEFFADIVVEYEYLECTGPAIQALVMFKELYPEHRKKEIENFITNAVRFIEETQKDDGSWYGSWGICFIYGSFFALSGLAAAGKTYTNCAAIRNAVEFLLKIQREDGGWGESYLSCPKKIYVPLEGNQSNVVQTAWALMGLIRAGQGEIDPTPLHRAAKLLINSQLEDGDWPQQDTVGNGNYEK</sequence>
<reference evidence="6 7" key="1">
    <citation type="journal article" date="2014" name="Am. J. Bot.">
        <title>Genome assembly and annotation for red clover (Trifolium pratense; Fabaceae).</title>
        <authorList>
            <person name="Istvanek J."/>
            <person name="Jaros M."/>
            <person name="Krenek A."/>
            <person name="Repkova J."/>
        </authorList>
    </citation>
    <scope>NUCLEOTIDE SEQUENCE [LARGE SCALE GENOMIC DNA]</scope>
    <source>
        <strain evidence="7">cv. Tatra</strain>
        <tissue evidence="6">Young leaves</tissue>
    </source>
</reference>
<feature type="domain" description="Squalene cyclase N-terminal" evidence="5">
    <location>
        <begin position="7"/>
        <end position="250"/>
    </location>
</feature>
<dbReference type="PANTHER" id="PTHR11764">
    <property type="entry name" value="TERPENE CYCLASE/MUTASE FAMILY MEMBER"/>
    <property type="match status" value="1"/>
</dbReference>
<dbReference type="PANTHER" id="PTHR11764:SF58">
    <property type="entry name" value="BETA-AMYRIN SYNTHASE-RELATED"/>
    <property type="match status" value="1"/>
</dbReference>
<reference evidence="6 7" key="2">
    <citation type="journal article" date="2017" name="Front. Plant Sci.">
        <title>Gene Classification and Mining of Molecular Markers Useful in Red Clover (Trifolium pratense) Breeding.</title>
        <authorList>
            <person name="Istvanek J."/>
            <person name="Dluhosova J."/>
            <person name="Dluhos P."/>
            <person name="Patkova L."/>
            <person name="Nedelnik J."/>
            <person name="Repkova J."/>
        </authorList>
    </citation>
    <scope>NUCLEOTIDE SEQUENCE [LARGE SCALE GENOMIC DNA]</scope>
    <source>
        <strain evidence="7">cv. Tatra</strain>
        <tissue evidence="6">Young leaves</tissue>
    </source>
</reference>
<dbReference type="Pfam" id="PF13249">
    <property type="entry name" value="SQHop_cyclase_N"/>
    <property type="match status" value="1"/>
</dbReference>
<evidence type="ECO:0000259" key="5">
    <source>
        <dbReference type="Pfam" id="PF13249"/>
    </source>
</evidence>
<evidence type="ECO:0000256" key="3">
    <source>
        <dbReference type="ARBA" id="ARBA00023235"/>
    </source>
</evidence>
<evidence type="ECO:0000256" key="2">
    <source>
        <dbReference type="ARBA" id="ARBA00022737"/>
    </source>
</evidence>
<dbReference type="STRING" id="57577.A0A2K3MYF4"/>
<dbReference type="GO" id="GO:0042300">
    <property type="term" value="F:beta-amyrin synthase activity"/>
    <property type="evidence" value="ECO:0007669"/>
    <property type="project" value="TreeGrafter"/>
</dbReference>
<comment type="similarity">
    <text evidence="1">Belongs to the terpene cyclase/mutase family.</text>
</comment>
<dbReference type="InterPro" id="IPR032696">
    <property type="entry name" value="SQ_cyclase_C"/>
</dbReference>
<keyword evidence="2" id="KW-0677">Repeat</keyword>
<dbReference type="InterPro" id="IPR018333">
    <property type="entry name" value="Squalene_cyclase"/>
</dbReference>
<evidence type="ECO:0000256" key="1">
    <source>
        <dbReference type="ARBA" id="ARBA00009755"/>
    </source>
</evidence>
<dbReference type="GO" id="GO:0016104">
    <property type="term" value="P:triterpenoid biosynthetic process"/>
    <property type="evidence" value="ECO:0007669"/>
    <property type="project" value="InterPro"/>
</dbReference>
<dbReference type="InterPro" id="IPR032697">
    <property type="entry name" value="SQ_cyclase_N"/>
</dbReference>
<dbReference type="EMBL" id="ASHM01013857">
    <property type="protein sequence ID" value="PNX95821.1"/>
    <property type="molecule type" value="Genomic_DNA"/>
</dbReference>
<comment type="caution">
    <text evidence="6">The sequence shown here is derived from an EMBL/GenBank/DDBJ whole genome shotgun (WGS) entry which is preliminary data.</text>
</comment>
<keyword evidence="3" id="KW-0413">Isomerase</keyword>
<dbReference type="Proteomes" id="UP000236291">
    <property type="component" value="Unassembled WGS sequence"/>
</dbReference>
<evidence type="ECO:0000313" key="7">
    <source>
        <dbReference type="Proteomes" id="UP000236291"/>
    </source>
</evidence>
<proteinExistence type="inferred from homology"/>
<dbReference type="PROSITE" id="PS01074">
    <property type="entry name" value="TERPENE_SYNTHASES"/>
    <property type="match status" value="1"/>
</dbReference>
<dbReference type="NCBIfam" id="TIGR01787">
    <property type="entry name" value="squalene_cyclas"/>
    <property type="match status" value="1"/>
</dbReference>
<gene>
    <name evidence="6" type="ORF">L195_g019017</name>
</gene>
<evidence type="ECO:0000313" key="6">
    <source>
        <dbReference type="EMBL" id="PNX95821.1"/>
    </source>
</evidence>
<name>A0A2K3MYF4_TRIPR</name>
<dbReference type="ExpressionAtlas" id="A0A2K3MYF4">
    <property type="expression patterns" value="baseline"/>
</dbReference>
<dbReference type="AlphaFoldDB" id="A0A2K3MYF4"/>
<dbReference type="SUPFAM" id="SSF48239">
    <property type="entry name" value="Terpenoid cyclases/Protein prenyltransferases"/>
    <property type="match status" value="2"/>
</dbReference>
<accession>A0A2K3MYF4</accession>
<dbReference type="GO" id="GO:0005811">
    <property type="term" value="C:lipid droplet"/>
    <property type="evidence" value="ECO:0007669"/>
    <property type="project" value="InterPro"/>
</dbReference>
<evidence type="ECO:0000259" key="4">
    <source>
        <dbReference type="Pfam" id="PF13243"/>
    </source>
</evidence>
<dbReference type="InterPro" id="IPR002365">
    <property type="entry name" value="Terpene_synthase_CS"/>
</dbReference>
<dbReference type="Gene3D" id="1.50.10.20">
    <property type="match status" value="2"/>
</dbReference>
<dbReference type="CDD" id="cd02892">
    <property type="entry name" value="SQCY_1"/>
    <property type="match status" value="1"/>
</dbReference>
<dbReference type="Pfam" id="PF13243">
    <property type="entry name" value="SQHop_cyclase_C"/>
    <property type="match status" value="1"/>
</dbReference>
<protein>
    <submittedName>
        <fullName evidence="6">Cycloartenol synthase</fullName>
    </submittedName>
</protein>
<organism evidence="6 7">
    <name type="scientific">Trifolium pratense</name>
    <name type="common">Red clover</name>
    <dbReference type="NCBI Taxonomy" id="57577"/>
    <lineage>
        <taxon>Eukaryota</taxon>
        <taxon>Viridiplantae</taxon>
        <taxon>Streptophyta</taxon>
        <taxon>Embryophyta</taxon>
        <taxon>Tracheophyta</taxon>
        <taxon>Spermatophyta</taxon>
        <taxon>Magnoliopsida</taxon>
        <taxon>eudicotyledons</taxon>
        <taxon>Gunneridae</taxon>
        <taxon>Pentapetalae</taxon>
        <taxon>rosids</taxon>
        <taxon>fabids</taxon>
        <taxon>Fabales</taxon>
        <taxon>Fabaceae</taxon>
        <taxon>Papilionoideae</taxon>
        <taxon>50 kb inversion clade</taxon>
        <taxon>NPAAA clade</taxon>
        <taxon>Hologalegina</taxon>
        <taxon>IRL clade</taxon>
        <taxon>Trifolieae</taxon>
        <taxon>Trifolium</taxon>
    </lineage>
</organism>
<feature type="domain" description="Squalene cyclase C-terminal" evidence="4">
    <location>
        <begin position="338"/>
        <end position="543"/>
    </location>
</feature>
<dbReference type="InterPro" id="IPR008930">
    <property type="entry name" value="Terpenoid_cyclase/PrenylTrfase"/>
</dbReference>